<gene>
    <name evidence="4" type="ORF">Vafri_19462</name>
</gene>
<reference evidence="4" key="1">
    <citation type="journal article" date="2021" name="Proc. Natl. Acad. Sci. U.S.A.">
        <title>Three genomes in the algal genus Volvox reveal the fate of a haploid sex-determining region after a transition to homothallism.</title>
        <authorList>
            <person name="Yamamoto K."/>
            <person name="Hamaji T."/>
            <person name="Kawai-Toyooka H."/>
            <person name="Matsuzaki R."/>
            <person name="Takahashi F."/>
            <person name="Nishimura Y."/>
            <person name="Kawachi M."/>
            <person name="Noguchi H."/>
            <person name="Minakuchi Y."/>
            <person name="Umen J.G."/>
            <person name="Toyoda A."/>
            <person name="Nozaki H."/>
        </authorList>
    </citation>
    <scope>NUCLEOTIDE SEQUENCE</scope>
    <source>
        <strain evidence="4">NIES-3780</strain>
    </source>
</reference>
<dbReference type="Pfam" id="PF05548">
    <property type="entry name" value="Peptidase_M11"/>
    <property type="match status" value="1"/>
</dbReference>
<feature type="region of interest" description="Disordered" evidence="1">
    <location>
        <begin position="567"/>
        <end position="596"/>
    </location>
</feature>
<feature type="region of interest" description="Disordered" evidence="1">
    <location>
        <begin position="57"/>
        <end position="95"/>
    </location>
</feature>
<keyword evidence="2" id="KW-0732">Signal</keyword>
<feature type="domain" description="Peptidase M11 gametolysin" evidence="3">
    <location>
        <begin position="194"/>
        <end position="489"/>
    </location>
</feature>
<dbReference type="EMBL" id="BNCO01000078">
    <property type="protein sequence ID" value="GIL65772.1"/>
    <property type="molecule type" value="Genomic_DNA"/>
</dbReference>
<feature type="chain" id="PRO_5035185761" description="Peptidase M11 gametolysin domain-containing protein" evidence="2">
    <location>
        <begin position="23"/>
        <end position="596"/>
    </location>
</feature>
<proteinExistence type="predicted"/>
<dbReference type="Proteomes" id="UP000747399">
    <property type="component" value="Unassembled WGS sequence"/>
</dbReference>
<protein>
    <recommendedName>
        <fullName evidence="3">Peptidase M11 gametolysin domain-containing protein</fullName>
    </recommendedName>
</protein>
<feature type="compositionally biased region" description="Basic residues" evidence="1">
    <location>
        <begin position="61"/>
        <end position="70"/>
    </location>
</feature>
<dbReference type="InterPro" id="IPR008752">
    <property type="entry name" value="Peptidase_M11"/>
</dbReference>
<feature type="compositionally biased region" description="Low complexity" evidence="1">
    <location>
        <begin position="582"/>
        <end position="596"/>
    </location>
</feature>
<evidence type="ECO:0000256" key="1">
    <source>
        <dbReference type="SAM" id="MobiDB-lite"/>
    </source>
</evidence>
<evidence type="ECO:0000313" key="5">
    <source>
        <dbReference type="Proteomes" id="UP000747399"/>
    </source>
</evidence>
<accession>A0A8J4BUU8</accession>
<organism evidence="4 5">
    <name type="scientific">Volvox africanus</name>
    <dbReference type="NCBI Taxonomy" id="51714"/>
    <lineage>
        <taxon>Eukaryota</taxon>
        <taxon>Viridiplantae</taxon>
        <taxon>Chlorophyta</taxon>
        <taxon>core chlorophytes</taxon>
        <taxon>Chlorophyceae</taxon>
        <taxon>CS clade</taxon>
        <taxon>Chlamydomonadales</taxon>
        <taxon>Volvocaceae</taxon>
        <taxon>Volvox</taxon>
    </lineage>
</organism>
<keyword evidence="5" id="KW-1185">Reference proteome</keyword>
<sequence>MAASRNGLTALVLALLTVGVLIVPLCQAAAAAADGPGNGDGEAAAVAAAEPLITAAELRKARPPRQRTRATKTPPPPPKSTSSGPVTNAKPPPPNGITFEGGLSIIFREISSPLFVFDSSDGVRIPLFINQTDAEKYLGYKIRIRLTPQDLPAAWAESEPVPVQDIQIIGTLPSNSQQKEEVGPGGVSQVLIKPVIYTVSACGYPAAISPSALRNILVNGPNTPSDAVTMQNAYNYCSQGRVVVNNSNVDIIEVKLPCTGTTTSPPVRNFNFTPATSSCSMPVYLDMMRIASDYVKNVLGRSLAKDQSRMLVVPRELAAFCDWSDQAYIIPTATSEAFINGVYANDLTPYMRLLGFTNFYLSSARGEPSDFNIDQSSVMGRGRFCFNAPNLWRLGWVSPLPGGDLNGTTLTIGRPRAFFLPGQNTNPQSYLRINPTWAITGKEVYNNKTQLPLPVFFVAHRYQESALDTFSPPTSSIYVHSYKGTKDRFTIDFSYRVAVLTGTSRIYRGPYGLVVRLTSSVTSWFGGNATVVICRASGEMENVNAESCSDGLDNDCDGRVDAADSDCANAIRAPSPSPPRRQPSTTTGSSRPTTSG</sequence>
<evidence type="ECO:0000256" key="2">
    <source>
        <dbReference type="SAM" id="SignalP"/>
    </source>
</evidence>
<name>A0A8J4BUU8_9CHLO</name>
<evidence type="ECO:0000313" key="4">
    <source>
        <dbReference type="EMBL" id="GIL65772.1"/>
    </source>
</evidence>
<dbReference type="AlphaFoldDB" id="A0A8J4BUU8"/>
<comment type="caution">
    <text evidence="4">The sequence shown here is derived from an EMBL/GenBank/DDBJ whole genome shotgun (WGS) entry which is preliminary data.</text>
</comment>
<feature type="signal peptide" evidence="2">
    <location>
        <begin position="1"/>
        <end position="22"/>
    </location>
</feature>
<evidence type="ECO:0000259" key="3">
    <source>
        <dbReference type="Pfam" id="PF05548"/>
    </source>
</evidence>